<feature type="region of interest" description="Disordered" evidence="1">
    <location>
        <begin position="13"/>
        <end position="43"/>
    </location>
</feature>
<organism evidence="3 4">
    <name type="scientific">Skeletonema marinoi</name>
    <dbReference type="NCBI Taxonomy" id="267567"/>
    <lineage>
        <taxon>Eukaryota</taxon>
        <taxon>Sar</taxon>
        <taxon>Stramenopiles</taxon>
        <taxon>Ochrophyta</taxon>
        <taxon>Bacillariophyta</taxon>
        <taxon>Coscinodiscophyceae</taxon>
        <taxon>Thalassiosirophycidae</taxon>
        <taxon>Thalassiosirales</taxon>
        <taxon>Skeletonemataceae</taxon>
        <taxon>Skeletonema</taxon>
        <taxon>Skeletonema marinoi-dohrnii complex</taxon>
    </lineage>
</organism>
<reference evidence="3" key="1">
    <citation type="submission" date="2023-06" db="EMBL/GenBank/DDBJ databases">
        <title>Survivors Of The Sea: Transcriptome response of Skeletonema marinoi to long-term dormancy.</title>
        <authorList>
            <person name="Pinder M.I.M."/>
            <person name="Kourtchenko O."/>
            <person name="Robertson E.K."/>
            <person name="Larsson T."/>
            <person name="Maumus F."/>
            <person name="Osuna-Cruz C.M."/>
            <person name="Vancaester E."/>
            <person name="Stenow R."/>
            <person name="Vandepoele K."/>
            <person name="Ploug H."/>
            <person name="Bruchert V."/>
            <person name="Godhe A."/>
            <person name="Topel M."/>
        </authorList>
    </citation>
    <scope>NUCLEOTIDE SEQUENCE</scope>
    <source>
        <strain evidence="3">R05AC</strain>
    </source>
</reference>
<feature type="region of interest" description="Disordered" evidence="1">
    <location>
        <begin position="137"/>
        <end position="162"/>
    </location>
</feature>
<name>A0AAD8Y7M6_9STRA</name>
<feature type="compositionally biased region" description="Polar residues" evidence="1">
    <location>
        <begin position="690"/>
        <end position="715"/>
    </location>
</feature>
<feature type="region of interest" description="Disordered" evidence="1">
    <location>
        <begin position="542"/>
        <end position="856"/>
    </location>
</feature>
<feature type="compositionally biased region" description="Basic and acidic residues" evidence="1">
    <location>
        <begin position="622"/>
        <end position="633"/>
    </location>
</feature>
<feature type="region of interest" description="Disordered" evidence="1">
    <location>
        <begin position="407"/>
        <end position="443"/>
    </location>
</feature>
<feature type="compositionally biased region" description="Low complexity" evidence="1">
    <location>
        <begin position="483"/>
        <end position="494"/>
    </location>
</feature>
<evidence type="ECO:0000256" key="2">
    <source>
        <dbReference type="SAM" id="Phobius"/>
    </source>
</evidence>
<feature type="region of interest" description="Disordered" evidence="1">
    <location>
        <begin position="299"/>
        <end position="321"/>
    </location>
</feature>
<dbReference type="AlphaFoldDB" id="A0AAD8Y7M6"/>
<dbReference type="EMBL" id="JATAAI010000015">
    <property type="protein sequence ID" value="KAK1740512.1"/>
    <property type="molecule type" value="Genomic_DNA"/>
</dbReference>
<keyword evidence="2" id="KW-0472">Membrane</keyword>
<feature type="region of interest" description="Disordered" evidence="1">
    <location>
        <begin position="475"/>
        <end position="523"/>
    </location>
</feature>
<feature type="region of interest" description="Disordered" evidence="1">
    <location>
        <begin position="75"/>
        <end position="105"/>
    </location>
</feature>
<feature type="compositionally biased region" description="Polar residues" evidence="1">
    <location>
        <begin position="417"/>
        <end position="429"/>
    </location>
</feature>
<keyword evidence="2" id="KW-0812">Transmembrane</keyword>
<feature type="transmembrane region" description="Helical" evidence="2">
    <location>
        <begin position="348"/>
        <end position="367"/>
    </location>
</feature>
<gene>
    <name evidence="3" type="ORF">QTG54_008607</name>
</gene>
<proteinExistence type="predicted"/>
<evidence type="ECO:0000256" key="1">
    <source>
        <dbReference type="SAM" id="MobiDB-lite"/>
    </source>
</evidence>
<protein>
    <submittedName>
        <fullName evidence="3">Uncharacterized protein</fullName>
    </submittedName>
</protein>
<feature type="compositionally biased region" description="Polar residues" evidence="1">
    <location>
        <begin position="137"/>
        <end position="147"/>
    </location>
</feature>
<feature type="compositionally biased region" description="Polar residues" evidence="1">
    <location>
        <begin position="26"/>
        <end position="43"/>
    </location>
</feature>
<comment type="caution">
    <text evidence="3">The sequence shown here is derived from an EMBL/GenBank/DDBJ whole genome shotgun (WGS) entry which is preliminary data.</text>
</comment>
<evidence type="ECO:0000313" key="4">
    <source>
        <dbReference type="Proteomes" id="UP001224775"/>
    </source>
</evidence>
<feature type="compositionally biased region" description="Polar residues" evidence="1">
    <location>
        <begin position="830"/>
        <end position="843"/>
    </location>
</feature>
<evidence type="ECO:0000313" key="3">
    <source>
        <dbReference type="EMBL" id="KAK1740512.1"/>
    </source>
</evidence>
<dbReference type="Proteomes" id="UP001224775">
    <property type="component" value="Unassembled WGS sequence"/>
</dbReference>
<keyword evidence="2" id="KW-1133">Transmembrane helix</keyword>
<sequence>MATTLILSTSCAPVKRPAASSHDDSASTVPSSTSGWSDVGNNGSSAAKVKNTCDTTGHTAIDNDAGDTNNFHGGHSCHHHHVPSSSILGSHTQGTLLGDASHGQSLQRRHGGVEFIDNLQALPLQCDITIIPRAHPNDSSANATSSLDANHHVNSHDDDDNESMNILQPIRITKQHFHPCGIDNIVRLANTVSSDFILSLANCGVTVGSSMNENEEVRILPVQAVPSSFAIPSFDSRVEDEMGRGGMPYSYSGGEAYNVEEVAVSFDFSIAVDVYQHHLDESAAAAAMLNHNNKHNHRVNNQSWNQDGTTRRENTAQHSTTTANMKSMEINSIMSTLENESQFIKKTLVVLGSFGFGLLICMVWTIWKLERGRRARRSGSSRVQVKKVFVDNVPFEIIGATHTTAAAANKSRGGVTSLRSHPSLRSNNGKAHFPEEISPIRSSVSLNEAEEEEKVDGLPATALDNREATLHETLHLITPQDVTGSSGSSTSNNEEGGKQSSSPRHWYEDFLSPRGCSKKAPRNRSDDVLFSGNEEVARSLFCSSSSSDSNKVSPATMDNKTSFDKSKGATSSSVLNAPKKKVLVTPIDRSSMSPPPSDISPLKLSKDMESSKSPLMMSTETEETHDSSTRGDLDEPPSSIGVVEKEEGSCTISPISMAATEETSESIRPDGAHVNTPKPKRSRALKTPATDISISSQESQTPTTQKSRETLSSTRGGIDKPPPSIDVAKEHFCSVSPVSMAATSESSESIKPRGAQVITPKPKRSRTLKTPATDISISSQESQSSTSQTRKARKKFAEELAKKAGLTPPPANKSDFSSSIKRRAAEVQTPKKTLTPLSASSSPCDDEPSPFLADYW</sequence>
<keyword evidence="4" id="KW-1185">Reference proteome</keyword>
<feature type="compositionally biased region" description="Low complexity" evidence="1">
    <location>
        <begin position="542"/>
        <end position="553"/>
    </location>
</feature>
<feature type="compositionally biased region" description="Low complexity" evidence="1">
    <location>
        <begin position="775"/>
        <end position="789"/>
    </location>
</feature>
<accession>A0AAD8Y7M6</accession>